<dbReference type="InterPro" id="IPR058634">
    <property type="entry name" value="AaeA-lik-b-barrel"/>
</dbReference>
<organism evidence="9 10">
    <name type="scientific">Halomonas dongshanensis</name>
    <dbReference type="NCBI Taxonomy" id="2890835"/>
    <lineage>
        <taxon>Bacteria</taxon>
        <taxon>Pseudomonadati</taxon>
        <taxon>Pseudomonadota</taxon>
        <taxon>Gammaproteobacteria</taxon>
        <taxon>Oceanospirillales</taxon>
        <taxon>Halomonadaceae</taxon>
        <taxon>Halomonas</taxon>
    </lineage>
</organism>
<gene>
    <name evidence="9" type="ORF">LLY24_09585</name>
</gene>
<evidence type="ECO:0000256" key="5">
    <source>
        <dbReference type="ARBA" id="ARBA00023136"/>
    </source>
</evidence>
<dbReference type="Proteomes" id="UP001165542">
    <property type="component" value="Unassembled WGS sequence"/>
</dbReference>
<keyword evidence="6" id="KW-0175">Coiled coil</keyword>
<protein>
    <submittedName>
        <fullName evidence="9">HlyD family secretion protein</fullName>
    </submittedName>
</protein>
<name>A0ABT2EDK0_9GAMM</name>
<reference evidence="9" key="1">
    <citation type="submission" date="2021-11" db="EMBL/GenBank/DDBJ databases">
        <title>Halomonas sp., isolated from a coastal aquaculture zone in Dongshan Bay.</title>
        <authorList>
            <person name="Lin W."/>
        </authorList>
    </citation>
    <scope>NUCLEOTIDE SEQUENCE</scope>
    <source>
        <strain evidence="9">Yzlin-01</strain>
    </source>
</reference>
<evidence type="ECO:0000256" key="2">
    <source>
        <dbReference type="ARBA" id="ARBA00009477"/>
    </source>
</evidence>
<feature type="domain" description="Multidrug resistance protein MdtA-like barrel-sandwich hybrid" evidence="7">
    <location>
        <begin position="44"/>
        <end position="228"/>
    </location>
</feature>
<evidence type="ECO:0000313" key="9">
    <source>
        <dbReference type="EMBL" id="MCS2609564.1"/>
    </source>
</evidence>
<evidence type="ECO:0000256" key="4">
    <source>
        <dbReference type="ARBA" id="ARBA00022989"/>
    </source>
</evidence>
<sequence>MSPDQQFARWVKVALAAFVVLFAYFILADSFMPLTPEARVLRPVVSIAPELSAPVERVQIHEQQRVSKGDVLFSLDAEPFEIAVEEANLMLEQARQENAQLEANLAAAQADLSSAQALVQEKRSERQRGETLVARQSLSRQNYESLVAAAQTAEADVRAAEAAITSLEVQLGEEGDANLRLRQARNQLARARLDLEHTEVRAQQAGTVTNLQLQAGSYVQAGQPVIAMVSDTLDIVADFREKSVRHLHLGDPAEVIFDSLPGQIFPAHVTNIEAGVLQGQQAANGQLTDIPTTNRWVRDAQRLRVHILLDEPLAVPMATGARASVQLVPGDAALAKPFAWLQAHLVSWLHFVY</sequence>
<keyword evidence="3" id="KW-0812">Transmembrane</keyword>
<dbReference type="RefSeq" id="WP_259036077.1">
    <property type="nucleotide sequence ID" value="NZ_JAJISC010000004.1"/>
</dbReference>
<dbReference type="PANTHER" id="PTHR30386">
    <property type="entry name" value="MEMBRANE FUSION SUBUNIT OF EMRAB-TOLC MULTIDRUG EFFLUX PUMP"/>
    <property type="match status" value="1"/>
</dbReference>
<dbReference type="Gene3D" id="2.40.30.170">
    <property type="match status" value="1"/>
</dbReference>
<accession>A0ABT2EDK0</accession>
<dbReference type="InterPro" id="IPR050739">
    <property type="entry name" value="MFP"/>
</dbReference>
<dbReference type="Gene3D" id="2.40.50.100">
    <property type="match status" value="1"/>
</dbReference>
<dbReference type="PANTHER" id="PTHR30386:SF26">
    <property type="entry name" value="TRANSPORT PROTEIN COMB"/>
    <property type="match status" value="1"/>
</dbReference>
<keyword evidence="10" id="KW-1185">Reference proteome</keyword>
<dbReference type="EMBL" id="JAJISC010000004">
    <property type="protein sequence ID" value="MCS2609564.1"/>
    <property type="molecule type" value="Genomic_DNA"/>
</dbReference>
<comment type="caution">
    <text evidence="9">The sequence shown here is derived from an EMBL/GenBank/DDBJ whole genome shotgun (WGS) entry which is preliminary data.</text>
</comment>
<comment type="similarity">
    <text evidence="2">Belongs to the membrane fusion protein (MFP) (TC 8.A.1) family.</text>
</comment>
<dbReference type="Pfam" id="PF25963">
    <property type="entry name" value="Beta-barrel_AAEA"/>
    <property type="match status" value="1"/>
</dbReference>
<dbReference type="SUPFAM" id="SSF111369">
    <property type="entry name" value="HlyD-like secretion proteins"/>
    <property type="match status" value="2"/>
</dbReference>
<keyword evidence="4" id="KW-1133">Transmembrane helix</keyword>
<evidence type="ECO:0000259" key="8">
    <source>
        <dbReference type="Pfam" id="PF25963"/>
    </source>
</evidence>
<evidence type="ECO:0000313" key="10">
    <source>
        <dbReference type="Proteomes" id="UP001165542"/>
    </source>
</evidence>
<comment type="subcellular location">
    <subcellularLocation>
        <location evidence="1">Membrane</location>
        <topology evidence="1">Single-pass membrane protein</topology>
    </subcellularLocation>
</comment>
<dbReference type="Pfam" id="PF25917">
    <property type="entry name" value="BSH_RND"/>
    <property type="match status" value="1"/>
</dbReference>
<evidence type="ECO:0000256" key="1">
    <source>
        <dbReference type="ARBA" id="ARBA00004167"/>
    </source>
</evidence>
<evidence type="ECO:0000256" key="6">
    <source>
        <dbReference type="SAM" id="Coils"/>
    </source>
</evidence>
<feature type="coiled-coil region" evidence="6">
    <location>
        <begin position="84"/>
        <end position="201"/>
    </location>
</feature>
<dbReference type="Gene3D" id="1.10.287.470">
    <property type="entry name" value="Helix hairpin bin"/>
    <property type="match status" value="2"/>
</dbReference>
<feature type="domain" description="p-hydroxybenzoic acid efflux pump subunit AaeA-like beta-barrel" evidence="8">
    <location>
        <begin position="234"/>
        <end position="326"/>
    </location>
</feature>
<keyword evidence="5" id="KW-0472">Membrane</keyword>
<dbReference type="InterPro" id="IPR058625">
    <property type="entry name" value="MdtA-like_BSH"/>
</dbReference>
<evidence type="ECO:0000256" key="3">
    <source>
        <dbReference type="ARBA" id="ARBA00022692"/>
    </source>
</evidence>
<proteinExistence type="inferred from homology"/>
<evidence type="ECO:0000259" key="7">
    <source>
        <dbReference type="Pfam" id="PF25917"/>
    </source>
</evidence>